<accession>A0A2W4XZZ8</accession>
<dbReference type="InterPro" id="IPR014947">
    <property type="entry name" value="DUF1818"/>
</dbReference>
<reference evidence="1 2" key="2">
    <citation type="submission" date="2018-06" db="EMBL/GenBank/DDBJ databases">
        <title>Metagenomic assembly of (sub)arctic Cyanobacteria and their associated microbiome from non-axenic cultures.</title>
        <authorList>
            <person name="Baurain D."/>
        </authorList>
    </citation>
    <scope>NUCLEOTIDE SEQUENCE [LARGE SCALE GENOMIC DNA]</scope>
    <source>
        <strain evidence="1">ULC041bin1</strain>
    </source>
</reference>
<dbReference type="EMBL" id="QBMN01000076">
    <property type="protein sequence ID" value="PZO40305.1"/>
    <property type="molecule type" value="Genomic_DNA"/>
</dbReference>
<evidence type="ECO:0000313" key="1">
    <source>
        <dbReference type="EMBL" id="PZO40305.1"/>
    </source>
</evidence>
<dbReference type="Gene3D" id="2.30.31.10">
    <property type="entry name" value="Transcriptional Coactivator Pc4, Chain A"/>
    <property type="match status" value="1"/>
</dbReference>
<gene>
    <name evidence="1" type="ORF">DCF17_12105</name>
</gene>
<reference evidence="2" key="1">
    <citation type="submission" date="2018-04" db="EMBL/GenBank/DDBJ databases">
        <authorList>
            <person name="Cornet L."/>
        </authorList>
    </citation>
    <scope>NUCLEOTIDE SEQUENCE [LARGE SCALE GENOMIC DNA]</scope>
</reference>
<dbReference type="SUPFAM" id="SSF54447">
    <property type="entry name" value="ssDNA-binding transcriptional regulator domain"/>
    <property type="match status" value="1"/>
</dbReference>
<dbReference type="GO" id="GO:0006355">
    <property type="term" value="P:regulation of DNA-templated transcription"/>
    <property type="evidence" value="ECO:0007669"/>
    <property type="project" value="InterPro"/>
</dbReference>
<dbReference type="GO" id="GO:0003677">
    <property type="term" value="F:DNA binding"/>
    <property type="evidence" value="ECO:0007669"/>
    <property type="project" value="InterPro"/>
</dbReference>
<protein>
    <submittedName>
        <fullName evidence="1">DUF1818 domain-containing protein</fullName>
    </submittedName>
</protein>
<dbReference type="AlphaFoldDB" id="A0A2W4XZZ8"/>
<proteinExistence type="predicted"/>
<organism evidence="1 2">
    <name type="scientific">Shackletoniella antarctica</name>
    <dbReference type="NCBI Taxonomy" id="268115"/>
    <lineage>
        <taxon>Bacteria</taxon>
        <taxon>Bacillati</taxon>
        <taxon>Cyanobacteriota</taxon>
        <taxon>Cyanophyceae</taxon>
        <taxon>Oculatellales</taxon>
        <taxon>Oculatellaceae</taxon>
        <taxon>Shackletoniella</taxon>
    </lineage>
</organism>
<sequence>MGERLIKEGDGWRLGSNPSATHYCALLAGRGWAVELTESEFQTFCRLVLDLRKTMGVIAAELMDEERLTCEAEANDLWLEAEGLPDAYSLRFILSSGRRCEGAWDATSAQQITQAIHHLTPF</sequence>
<dbReference type="InterPro" id="IPR009044">
    <property type="entry name" value="ssDNA-bd_transcriptional_reg"/>
</dbReference>
<dbReference type="Pfam" id="PF08848">
    <property type="entry name" value="DUF1818"/>
    <property type="match status" value="1"/>
</dbReference>
<dbReference type="Proteomes" id="UP000249081">
    <property type="component" value="Unassembled WGS sequence"/>
</dbReference>
<name>A0A2W4XZZ8_9CYAN</name>
<comment type="caution">
    <text evidence="1">The sequence shown here is derived from an EMBL/GenBank/DDBJ whole genome shotgun (WGS) entry which is preliminary data.</text>
</comment>
<evidence type="ECO:0000313" key="2">
    <source>
        <dbReference type="Proteomes" id="UP000249081"/>
    </source>
</evidence>